<organism evidence="2 3">
    <name type="scientific">Linum trigynum</name>
    <dbReference type="NCBI Taxonomy" id="586398"/>
    <lineage>
        <taxon>Eukaryota</taxon>
        <taxon>Viridiplantae</taxon>
        <taxon>Streptophyta</taxon>
        <taxon>Embryophyta</taxon>
        <taxon>Tracheophyta</taxon>
        <taxon>Spermatophyta</taxon>
        <taxon>Magnoliopsida</taxon>
        <taxon>eudicotyledons</taxon>
        <taxon>Gunneridae</taxon>
        <taxon>Pentapetalae</taxon>
        <taxon>rosids</taxon>
        <taxon>fabids</taxon>
        <taxon>Malpighiales</taxon>
        <taxon>Linaceae</taxon>
        <taxon>Linum</taxon>
    </lineage>
</organism>
<evidence type="ECO:0000313" key="3">
    <source>
        <dbReference type="Proteomes" id="UP001497516"/>
    </source>
</evidence>
<feature type="compositionally biased region" description="Polar residues" evidence="1">
    <location>
        <begin position="72"/>
        <end position="88"/>
    </location>
</feature>
<feature type="region of interest" description="Disordered" evidence="1">
    <location>
        <begin position="25"/>
        <end position="96"/>
    </location>
</feature>
<gene>
    <name evidence="2" type="ORF">LTRI10_LOCUS29587</name>
</gene>
<proteinExistence type="predicted"/>
<sequence>MSPHPTAAANPSLKTTISRSNYYEDLENARNGSNSTSNARKNPQPTFQMTTRKKYHPPSSSLPDFLDHQPLNHHQIQVQSSGNPTMPSETACPALK</sequence>
<reference evidence="2 3" key="1">
    <citation type="submission" date="2024-04" db="EMBL/GenBank/DDBJ databases">
        <authorList>
            <person name="Fracassetti M."/>
        </authorList>
    </citation>
    <scope>NUCLEOTIDE SEQUENCE [LARGE SCALE GENOMIC DNA]</scope>
</reference>
<evidence type="ECO:0000313" key="2">
    <source>
        <dbReference type="EMBL" id="CAL1388670.1"/>
    </source>
</evidence>
<dbReference type="Proteomes" id="UP001497516">
    <property type="component" value="Chromosome 5"/>
</dbReference>
<dbReference type="AlphaFoldDB" id="A0AAV2ETB5"/>
<accession>A0AAV2ETB5</accession>
<keyword evidence="3" id="KW-1185">Reference proteome</keyword>
<evidence type="ECO:0000256" key="1">
    <source>
        <dbReference type="SAM" id="MobiDB-lite"/>
    </source>
</evidence>
<protein>
    <submittedName>
        <fullName evidence="2">Uncharacterized protein</fullName>
    </submittedName>
</protein>
<dbReference type="EMBL" id="OZ034818">
    <property type="protein sequence ID" value="CAL1388670.1"/>
    <property type="molecule type" value="Genomic_DNA"/>
</dbReference>
<name>A0AAV2ETB5_9ROSI</name>
<feature type="compositionally biased region" description="Polar residues" evidence="1">
    <location>
        <begin position="30"/>
        <end position="50"/>
    </location>
</feature>